<evidence type="ECO:0000313" key="2">
    <source>
        <dbReference type="EMBL" id="MFD1163178.1"/>
    </source>
</evidence>
<keyword evidence="1" id="KW-1133">Transmembrane helix</keyword>
<feature type="transmembrane region" description="Helical" evidence="1">
    <location>
        <begin position="7"/>
        <end position="28"/>
    </location>
</feature>
<dbReference type="Proteomes" id="UP001597163">
    <property type="component" value="Unassembled WGS sequence"/>
</dbReference>
<accession>A0ABW3RDJ8</accession>
<evidence type="ECO:0000313" key="3">
    <source>
        <dbReference type="Proteomes" id="UP001597163"/>
    </source>
</evidence>
<gene>
    <name evidence="2" type="ORF">ACFQ2E_12155</name>
</gene>
<keyword evidence="3" id="KW-1185">Reference proteome</keyword>
<organism evidence="2 3">
    <name type="scientific">Hwangdonia seohaensis</name>
    <dbReference type="NCBI Taxonomy" id="1240727"/>
    <lineage>
        <taxon>Bacteria</taxon>
        <taxon>Pseudomonadati</taxon>
        <taxon>Bacteroidota</taxon>
        <taxon>Flavobacteriia</taxon>
        <taxon>Flavobacteriales</taxon>
        <taxon>Flavobacteriaceae</taxon>
        <taxon>Hwangdonia</taxon>
    </lineage>
</organism>
<name>A0ABW3RDJ8_9FLAO</name>
<feature type="transmembrane region" description="Helical" evidence="1">
    <location>
        <begin position="92"/>
        <end position="112"/>
    </location>
</feature>
<evidence type="ECO:0000256" key="1">
    <source>
        <dbReference type="SAM" id="Phobius"/>
    </source>
</evidence>
<feature type="transmembrane region" description="Helical" evidence="1">
    <location>
        <begin position="63"/>
        <end position="80"/>
    </location>
</feature>
<dbReference type="EMBL" id="JBHTLJ010000003">
    <property type="protein sequence ID" value="MFD1163178.1"/>
    <property type="molecule type" value="Genomic_DNA"/>
</dbReference>
<reference evidence="3" key="1">
    <citation type="journal article" date="2019" name="Int. J. Syst. Evol. Microbiol.">
        <title>The Global Catalogue of Microorganisms (GCM) 10K type strain sequencing project: providing services to taxonomists for standard genome sequencing and annotation.</title>
        <authorList>
            <consortium name="The Broad Institute Genomics Platform"/>
            <consortium name="The Broad Institute Genome Sequencing Center for Infectious Disease"/>
            <person name="Wu L."/>
            <person name="Ma J."/>
        </authorList>
    </citation>
    <scope>NUCLEOTIDE SEQUENCE [LARGE SCALE GENOMIC DNA]</scope>
    <source>
        <strain evidence="3">CCUG 63246</strain>
    </source>
</reference>
<comment type="caution">
    <text evidence="2">The sequence shown here is derived from an EMBL/GenBank/DDBJ whole genome shotgun (WGS) entry which is preliminary data.</text>
</comment>
<feature type="transmembrane region" description="Helical" evidence="1">
    <location>
        <begin position="34"/>
        <end position="56"/>
    </location>
</feature>
<keyword evidence="1" id="KW-0812">Transmembrane</keyword>
<evidence type="ECO:0008006" key="4">
    <source>
        <dbReference type="Google" id="ProtNLM"/>
    </source>
</evidence>
<keyword evidence="1" id="KW-0472">Membrane</keyword>
<protein>
    <recommendedName>
        <fullName evidence="4">Magnesium citrate secondary transporter</fullName>
    </recommendedName>
</protein>
<proteinExistence type="predicted"/>
<dbReference type="RefSeq" id="WP_311940365.1">
    <property type="nucleotide sequence ID" value="NZ_JAVSCK010000003.1"/>
</dbReference>
<sequence>MKILKHPLFIIVCIMAIGIYVSKISHVALPNWVYFYLGDLLCMPFVLSLCLVAVRIIKNDDSLYIPLGPIIALTAFYALYFEWLLPQYNARYTGDIIDVVMYILGSALFYVFQKRLSW</sequence>